<dbReference type="EMBL" id="BMJQ01000006">
    <property type="protein sequence ID" value="GGF18317.1"/>
    <property type="molecule type" value="Genomic_DNA"/>
</dbReference>
<evidence type="ECO:0000313" key="1">
    <source>
        <dbReference type="EMBL" id="GGF18317.1"/>
    </source>
</evidence>
<organism evidence="1 2">
    <name type="scientific">Aliidongia dinghuensis</name>
    <dbReference type="NCBI Taxonomy" id="1867774"/>
    <lineage>
        <taxon>Bacteria</taxon>
        <taxon>Pseudomonadati</taxon>
        <taxon>Pseudomonadota</taxon>
        <taxon>Alphaproteobacteria</taxon>
        <taxon>Rhodospirillales</taxon>
        <taxon>Dongiaceae</taxon>
        <taxon>Aliidongia</taxon>
    </lineage>
</organism>
<accession>A0A8J2YTQ9</accession>
<dbReference type="Proteomes" id="UP000646365">
    <property type="component" value="Unassembled WGS sequence"/>
</dbReference>
<comment type="caution">
    <text evidence="1">The sequence shown here is derived from an EMBL/GenBank/DDBJ whole genome shotgun (WGS) entry which is preliminary data.</text>
</comment>
<evidence type="ECO:0000313" key="2">
    <source>
        <dbReference type="Proteomes" id="UP000646365"/>
    </source>
</evidence>
<reference evidence="1" key="1">
    <citation type="journal article" date="2014" name="Int. J. Syst. Evol. Microbiol.">
        <title>Complete genome sequence of Corynebacterium casei LMG S-19264T (=DSM 44701T), isolated from a smear-ripened cheese.</title>
        <authorList>
            <consortium name="US DOE Joint Genome Institute (JGI-PGF)"/>
            <person name="Walter F."/>
            <person name="Albersmeier A."/>
            <person name="Kalinowski J."/>
            <person name="Ruckert C."/>
        </authorList>
    </citation>
    <scope>NUCLEOTIDE SEQUENCE</scope>
    <source>
        <strain evidence="1">CGMCC 1.15725</strain>
    </source>
</reference>
<keyword evidence="2" id="KW-1185">Reference proteome</keyword>
<name>A0A8J2YTQ9_9PROT</name>
<gene>
    <name evidence="1" type="ORF">GCM10011611_25250</name>
</gene>
<protein>
    <submittedName>
        <fullName evidence="1">Uncharacterized protein</fullName>
    </submittedName>
</protein>
<reference evidence="1" key="2">
    <citation type="submission" date="2020-09" db="EMBL/GenBank/DDBJ databases">
        <authorList>
            <person name="Sun Q."/>
            <person name="Zhou Y."/>
        </authorList>
    </citation>
    <scope>NUCLEOTIDE SEQUENCE</scope>
    <source>
        <strain evidence="1">CGMCC 1.15725</strain>
    </source>
</reference>
<proteinExistence type="predicted"/>
<dbReference type="AlphaFoldDB" id="A0A8J2YTQ9"/>
<sequence>MLSLMSTGAHSSAAGSVSVIATDQPARAKTTAQERPINPAPMTAAFGMAFPPDSLVIAVICDHRYKQDERRLV</sequence>